<keyword evidence="7" id="KW-1185">Reference proteome</keyword>
<dbReference type="CDD" id="cd16961">
    <property type="entry name" value="RMtype1_S_TRD-CR_like"/>
    <property type="match status" value="1"/>
</dbReference>
<keyword evidence="6" id="KW-0540">Nuclease</keyword>
<keyword evidence="3" id="KW-0238">DNA-binding</keyword>
<evidence type="ECO:0000259" key="5">
    <source>
        <dbReference type="Pfam" id="PF01420"/>
    </source>
</evidence>
<dbReference type="Pfam" id="PF01420">
    <property type="entry name" value="Methylase_S"/>
    <property type="match status" value="2"/>
</dbReference>
<dbReference type="InterPro" id="IPR052021">
    <property type="entry name" value="Type-I_RS_S_subunit"/>
</dbReference>
<keyword evidence="4" id="KW-0175">Coiled coil</keyword>
<proteinExistence type="inferred from homology"/>
<accession>A0ABX7X0Q8</accession>
<dbReference type="Gene3D" id="3.90.220.20">
    <property type="entry name" value="DNA methylase specificity domains"/>
    <property type="match status" value="2"/>
</dbReference>
<evidence type="ECO:0000256" key="3">
    <source>
        <dbReference type="ARBA" id="ARBA00023125"/>
    </source>
</evidence>
<gene>
    <name evidence="6" type="ORF">J8380_14865</name>
</gene>
<organism evidence="6 7">
    <name type="scientific">Candidatus Thiothrix anitrata</name>
    <dbReference type="NCBI Taxonomy" id="2823902"/>
    <lineage>
        <taxon>Bacteria</taxon>
        <taxon>Pseudomonadati</taxon>
        <taxon>Pseudomonadota</taxon>
        <taxon>Gammaproteobacteria</taxon>
        <taxon>Thiotrichales</taxon>
        <taxon>Thiotrichaceae</taxon>
        <taxon>Thiothrix</taxon>
    </lineage>
</organism>
<evidence type="ECO:0000313" key="7">
    <source>
        <dbReference type="Proteomes" id="UP000672027"/>
    </source>
</evidence>
<sequence length="424" mass="47606">MRKTLTPTPLPEVEGLRQGMYKEYRLKDITTKIGSGATPKGGHESYQEEGIPLIRSLNVYDDGFRTSGLAYLDDQQAKKLSNVTVQENDVLLNITGASVARCCIVPSDLVPARVNQHVSIIRVKPELVDSKFLSILLTSKKYKDLLLHHGESGSTRQAITKLQLEEFVVCLPPLPEQTRIVAILDEAFANISQAVANAEKNLANARELFDSYLNEVFTRKGEGWEERSFTDICDITSKLVDPRKPENVNLPHIGAGNIVSNTGALIDVKTALEEELISGKFLFDDTMILYSKIRPYLKKVCRPEFSGLCSADVYPLTPNKAVLDKNFLFHMLLSDKFTKFAIMGSDRAGMPKVNRNHLFSYRCFLPNIKEQKYFADCIDELAQKTQELEDVYRRKLAALAELKQALLQKAFTGELTVANHLHPQ</sequence>
<protein>
    <submittedName>
        <fullName evidence="6">Restriction endonuclease subunit S</fullName>
    </submittedName>
</protein>
<dbReference type="GO" id="GO:0004519">
    <property type="term" value="F:endonuclease activity"/>
    <property type="evidence" value="ECO:0007669"/>
    <property type="project" value="UniProtKB-KW"/>
</dbReference>
<feature type="coiled-coil region" evidence="4">
    <location>
        <begin position="188"/>
        <end position="215"/>
    </location>
</feature>
<evidence type="ECO:0000256" key="4">
    <source>
        <dbReference type="SAM" id="Coils"/>
    </source>
</evidence>
<dbReference type="CDD" id="cd17256">
    <property type="entry name" value="RMtype1_S_EcoJA65PI-TRD1-CR1_like"/>
    <property type="match status" value="1"/>
</dbReference>
<evidence type="ECO:0000256" key="2">
    <source>
        <dbReference type="ARBA" id="ARBA00022747"/>
    </source>
</evidence>
<dbReference type="RefSeq" id="WP_210226346.1">
    <property type="nucleotide sequence ID" value="NZ_CP072800.1"/>
</dbReference>
<dbReference type="InterPro" id="IPR000055">
    <property type="entry name" value="Restrct_endonuc_typeI_TRD"/>
</dbReference>
<dbReference type="PANTHER" id="PTHR30408">
    <property type="entry name" value="TYPE-1 RESTRICTION ENZYME ECOKI SPECIFICITY PROTEIN"/>
    <property type="match status" value="1"/>
</dbReference>
<name>A0ABX7X0Q8_9GAMM</name>
<dbReference type="Proteomes" id="UP000672027">
    <property type="component" value="Chromosome"/>
</dbReference>
<dbReference type="InterPro" id="IPR044946">
    <property type="entry name" value="Restrct_endonuc_typeI_TRD_sf"/>
</dbReference>
<feature type="domain" description="Type I restriction modification DNA specificity" evidence="5">
    <location>
        <begin position="222"/>
        <end position="389"/>
    </location>
</feature>
<evidence type="ECO:0000256" key="1">
    <source>
        <dbReference type="ARBA" id="ARBA00010923"/>
    </source>
</evidence>
<comment type="similarity">
    <text evidence="1">Belongs to the type-I restriction system S methylase family.</text>
</comment>
<keyword evidence="2" id="KW-0680">Restriction system</keyword>
<dbReference type="PANTHER" id="PTHR30408:SF12">
    <property type="entry name" value="TYPE I RESTRICTION ENZYME MJAVIII SPECIFICITY SUBUNIT"/>
    <property type="match status" value="1"/>
</dbReference>
<keyword evidence="6" id="KW-0255">Endonuclease</keyword>
<dbReference type="SUPFAM" id="SSF116734">
    <property type="entry name" value="DNA methylase specificity domain"/>
    <property type="match status" value="2"/>
</dbReference>
<evidence type="ECO:0000313" key="6">
    <source>
        <dbReference type="EMBL" id="QTR49504.1"/>
    </source>
</evidence>
<keyword evidence="6" id="KW-0378">Hydrolase</keyword>
<reference evidence="6 7" key="1">
    <citation type="submission" date="2021-04" db="EMBL/GenBank/DDBJ databases">
        <title>Genomics, taxonomy and metabolism of representatives of sulfur bacteria of the genus Thiothrix: Thiothrix fructosivorans QT, Thiothrix unzii A1T and three new species, Thiothrix subterranea sp. nov., Thiothrix litoralis sp. nov. and 'Candidatus Thiothrix anitrata' sp. nov.</title>
        <authorList>
            <person name="Ravin N.V."/>
            <person name="Smolyakov D."/>
            <person name="Rudenko T.S."/>
            <person name="Mardanov A.V."/>
            <person name="Beletsky A.V."/>
            <person name="Markov N.D."/>
            <person name="Fomenkov A.I."/>
            <person name="Roberts R.J."/>
            <person name="Karnachuk O.V."/>
            <person name="Novikov A."/>
            <person name="Grabovich M.Y."/>
        </authorList>
    </citation>
    <scope>NUCLEOTIDE SEQUENCE [LARGE SCALE GENOMIC DNA]</scope>
    <source>
        <strain evidence="6 7">A52</strain>
    </source>
</reference>
<dbReference type="EMBL" id="CP072800">
    <property type="protein sequence ID" value="QTR49504.1"/>
    <property type="molecule type" value="Genomic_DNA"/>
</dbReference>
<feature type="domain" description="Type I restriction modification DNA specificity" evidence="5">
    <location>
        <begin position="21"/>
        <end position="189"/>
    </location>
</feature>